<evidence type="ECO:0000256" key="2">
    <source>
        <dbReference type="ARBA" id="ARBA00023315"/>
    </source>
</evidence>
<dbReference type="PANTHER" id="PTHR34069:SF2">
    <property type="entry name" value="BETA-KETOACYL-[ACYL-CARRIER-PROTEIN] SYNTHASE III"/>
    <property type="match status" value="1"/>
</dbReference>
<dbReference type="GO" id="GO:0016746">
    <property type="term" value="F:acyltransferase activity"/>
    <property type="evidence" value="ECO:0007669"/>
    <property type="project" value="UniProtKB-KW"/>
</dbReference>
<dbReference type="PANTHER" id="PTHR34069">
    <property type="entry name" value="3-OXOACYL-[ACYL-CARRIER-PROTEIN] SYNTHASE 3"/>
    <property type="match status" value="1"/>
</dbReference>
<dbReference type="Proteomes" id="UP000318102">
    <property type="component" value="Unassembled WGS sequence"/>
</dbReference>
<organism evidence="4 5">
    <name type="scientific">Paenibacillus agilis</name>
    <dbReference type="NCBI Taxonomy" id="3020863"/>
    <lineage>
        <taxon>Bacteria</taxon>
        <taxon>Bacillati</taxon>
        <taxon>Bacillota</taxon>
        <taxon>Bacilli</taxon>
        <taxon>Bacillales</taxon>
        <taxon>Paenibacillaceae</taxon>
        <taxon>Paenibacillus</taxon>
    </lineage>
</organism>
<keyword evidence="1" id="KW-0808">Transferase</keyword>
<evidence type="ECO:0000313" key="4">
    <source>
        <dbReference type="EMBL" id="TVX93854.1"/>
    </source>
</evidence>
<dbReference type="Pfam" id="PF08541">
    <property type="entry name" value="ACP_syn_III_C"/>
    <property type="match status" value="1"/>
</dbReference>
<evidence type="ECO:0000256" key="1">
    <source>
        <dbReference type="ARBA" id="ARBA00022679"/>
    </source>
</evidence>
<dbReference type="GO" id="GO:0044550">
    <property type="term" value="P:secondary metabolite biosynthetic process"/>
    <property type="evidence" value="ECO:0007669"/>
    <property type="project" value="TreeGrafter"/>
</dbReference>
<dbReference type="InterPro" id="IPR016039">
    <property type="entry name" value="Thiolase-like"/>
</dbReference>
<name>A0A559J1U1_9BACL</name>
<sequence>MNGLSNEEVWTMTTETVHISAWSLYQPDNEPIRNVIQEAKREGYVFTRDEAEFNQEGIYTVAMEKHLTHLQMIERVVEPLIEKCRKKGTTIAEIWFAQTSMVAWHDRNFFKSALARWGLEHVPIYALEEYSCSSFHSVLKNAKIMLEHAPNEAILFIGCDKGRHPLDYVTDYVFVGDSSSACILEYGKGAHQLLAVDSKHDKVIYDNDEEKIKQAYQLYYLHIRQFVIRMIKQNGLKVEDIKLVFCNNMPNFVWETVARTTGIPLSKFYRPSLHTGCHMTNSDVLFNLEHAVMHEALAPGDYYFSLTTGTGGSFGCALHRYCPPNHTDQNQGDY</sequence>
<proteinExistence type="predicted"/>
<feature type="domain" description="Beta-ketoacyl-[acyl-carrier-protein] synthase III C-terminal" evidence="3">
    <location>
        <begin position="232"/>
        <end position="321"/>
    </location>
</feature>
<dbReference type="InterPro" id="IPR013747">
    <property type="entry name" value="ACP_syn_III_C"/>
</dbReference>
<dbReference type="OrthoDB" id="2633280at2"/>
<dbReference type="SUPFAM" id="SSF53901">
    <property type="entry name" value="Thiolase-like"/>
    <property type="match status" value="1"/>
</dbReference>
<accession>A0A559J1U1</accession>
<keyword evidence="2" id="KW-0012">Acyltransferase</keyword>
<evidence type="ECO:0000313" key="5">
    <source>
        <dbReference type="Proteomes" id="UP000318102"/>
    </source>
</evidence>
<gene>
    <name evidence="4" type="ORF">FPZ44_12800</name>
</gene>
<dbReference type="Gene3D" id="3.40.47.10">
    <property type="match status" value="2"/>
</dbReference>
<dbReference type="AlphaFoldDB" id="A0A559J1U1"/>
<evidence type="ECO:0000259" key="3">
    <source>
        <dbReference type="Pfam" id="PF08541"/>
    </source>
</evidence>
<protein>
    <recommendedName>
        <fullName evidence="3">Beta-ketoacyl-[acyl-carrier-protein] synthase III C-terminal domain-containing protein</fullName>
    </recommendedName>
</protein>
<reference evidence="4 5" key="1">
    <citation type="submission" date="2019-07" db="EMBL/GenBank/DDBJ databases">
        <authorList>
            <person name="Kim J."/>
        </authorList>
    </citation>
    <scope>NUCLEOTIDE SEQUENCE [LARGE SCALE GENOMIC DNA]</scope>
    <source>
        <strain evidence="4 5">N4</strain>
    </source>
</reference>
<comment type="caution">
    <text evidence="4">The sequence shown here is derived from an EMBL/GenBank/DDBJ whole genome shotgun (WGS) entry which is preliminary data.</text>
</comment>
<dbReference type="EMBL" id="VNJK01000001">
    <property type="protein sequence ID" value="TVX93854.1"/>
    <property type="molecule type" value="Genomic_DNA"/>
</dbReference>
<keyword evidence="5" id="KW-1185">Reference proteome</keyword>